<evidence type="ECO:0000313" key="2">
    <source>
        <dbReference type="EMBL" id="POR38720.1"/>
    </source>
</evidence>
<organism evidence="2 3">
    <name type="scientific">Tolypocladium paradoxum</name>
    <dbReference type="NCBI Taxonomy" id="94208"/>
    <lineage>
        <taxon>Eukaryota</taxon>
        <taxon>Fungi</taxon>
        <taxon>Dikarya</taxon>
        <taxon>Ascomycota</taxon>
        <taxon>Pezizomycotina</taxon>
        <taxon>Sordariomycetes</taxon>
        <taxon>Hypocreomycetidae</taxon>
        <taxon>Hypocreales</taxon>
        <taxon>Ophiocordycipitaceae</taxon>
        <taxon>Tolypocladium</taxon>
    </lineage>
</organism>
<dbReference type="PANTHER" id="PTHR31223">
    <property type="entry name" value="LOG FAMILY PROTEIN YJL055W"/>
    <property type="match status" value="1"/>
</dbReference>
<dbReference type="Pfam" id="PF03641">
    <property type="entry name" value="Lysine_decarbox"/>
    <property type="match status" value="1"/>
</dbReference>
<dbReference type="AlphaFoldDB" id="A0A2S4L8G2"/>
<dbReference type="EMBL" id="PKSG01000107">
    <property type="protein sequence ID" value="POR38720.1"/>
    <property type="molecule type" value="Genomic_DNA"/>
</dbReference>
<sequence length="244" mass="26101">MTSDSNGTAVTVGQNGTAGNGQEASGEPRIKICVYCGASAGKSEAHLKMARDLAAAMARQNACLVYGGGTVGLMGELAKTLCEVSGPDSVHGIIPEALVNHERNDTYQTLNADDKLVPEHAKYGRTTIVPDMHTRKKLMAEEVFAGAPGSGFIALSGGYGTVEEIFETITWNQLGIHTNGICFLNVDGYWDGIIQWLDKAVEQGFVKEANRDIVVTATSADDAIRVLDEYKVSEATFKLKWGTQ</sequence>
<reference evidence="2 3" key="1">
    <citation type="submission" date="2018-01" db="EMBL/GenBank/DDBJ databases">
        <title>Harnessing the power of phylogenomics to disentangle the directionality and signatures of interkingdom host jumping in the parasitic fungal genus Tolypocladium.</title>
        <authorList>
            <person name="Quandt C.A."/>
            <person name="Patterson W."/>
            <person name="Spatafora J.W."/>
        </authorList>
    </citation>
    <scope>NUCLEOTIDE SEQUENCE [LARGE SCALE GENOMIC DNA]</scope>
    <source>
        <strain evidence="2 3">NRBC 100945</strain>
    </source>
</reference>
<protein>
    <submittedName>
        <fullName evidence="2">LOG family protein</fullName>
    </submittedName>
</protein>
<dbReference type="FunFam" id="3.40.50.450:FF:000018">
    <property type="entry name" value="Lysine decarboxylase-like protein"/>
    <property type="match status" value="1"/>
</dbReference>
<dbReference type="PANTHER" id="PTHR31223:SF70">
    <property type="entry name" value="LOG FAMILY PROTEIN YJL055W"/>
    <property type="match status" value="1"/>
</dbReference>
<feature type="region of interest" description="Disordered" evidence="1">
    <location>
        <begin position="1"/>
        <end position="25"/>
    </location>
</feature>
<dbReference type="InterPro" id="IPR005269">
    <property type="entry name" value="LOG"/>
</dbReference>
<dbReference type="GO" id="GO:0016799">
    <property type="term" value="F:hydrolase activity, hydrolyzing N-glycosyl compounds"/>
    <property type="evidence" value="ECO:0007669"/>
    <property type="project" value="TreeGrafter"/>
</dbReference>
<dbReference type="Proteomes" id="UP000237481">
    <property type="component" value="Unassembled WGS sequence"/>
</dbReference>
<dbReference type="OrthoDB" id="414463at2759"/>
<feature type="compositionally biased region" description="Polar residues" evidence="1">
    <location>
        <begin position="1"/>
        <end position="23"/>
    </location>
</feature>
<dbReference type="GO" id="GO:0005829">
    <property type="term" value="C:cytosol"/>
    <property type="evidence" value="ECO:0007669"/>
    <property type="project" value="TreeGrafter"/>
</dbReference>
<name>A0A2S4L8G2_9HYPO</name>
<accession>A0A2S4L8G2</accession>
<dbReference type="GO" id="GO:0009691">
    <property type="term" value="P:cytokinin biosynthetic process"/>
    <property type="evidence" value="ECO:0007669"/>
    <property type="project" value="InterPro"/>
</dbReference>
<evidence type="ECO:0000256" key="1">
    <source>
        <dbReference type="SAM" id="MobiDB-lite"/>
    </source>
</evidence>
<evidence type="ECO:0000313" key="3">
    <source>
        <dbReference type="Proteomes" id="UP000237481"/>
    </source>
</evidence>
<proteinExistence type="predicted"/>
<dbReference type="InterPro" id="IPR031100">
    <property type="entry name" value="LOG_fam"/>
</dbReference>
<dbReference type="STRING" id="94208.A0A2S4L8G2"/>
<dbReference type="NCBIfam" id="TIGR00730">
    <property type="entry name" value="Rossman fold protein, TIGR00730 family"/>
    <property type="match status" value="1"/>
</dbReference>
<keyword evidence="3" id="KW-1185">Reference proteome</keyword>
<comment type="caution">
    <text evidence="2">The sequence shown here is derived from an EMBL/GenBank/DDBJ whole genome shotgun (WGS) entry which is preliminary data.</text>
</comment>
<dbReference type="SUPFAM" id="SSF102405">
    <property type="entry name" value="MCP/YpsA-like"/>
    <property type="match status" value="1"/>
</dbReference>
<dbReference type="Gene3D" id="3.40.50.450">
    <property type="match status" value="1"/>
</dbReference>
<gene>
    <name evidence="2" type="ORF">TPAR_01070</name>
</gene>